<accession>A0A0C3S373</accession>
<dbReference type="HOGENOM" id="CLU_036316_4_2_1"/>
<name>A0A0C3S373_PHLG1</name>
<gene>
    <name evidence="1" type="ORF">PHLGIDRAFT_130845</name>
</gene>
<dbReference type="AlphaFoldDB" id="A0A0C3S373"/>
<sequence>MGDVCFTSSSDTPRRILPVELCYLVIDFVAIAQSEREATLAACALVCHAWLSVARPHIFHSVALRSFREYDRFFESLRSGSRIADHVRVLHFKIRSMSLGTGDHNRTLPVSLFAQLPALESISYYSSLTAQTLQLRAELSRLPRVPSVTNFSIHICVFRKFSDMVLLLSAFPNLKKLRLFEVIFVEHDTPHFKNMPVSSLPLRSLHLESLKEARPVFAWLVSTNSMYCLRNVSVGVDVEGSLAILSQFLQICGDSIKHLSIRTRAGVPIRSRHGDLNLADAPHLHSISFHIRYMTELHTLPQLLATATSSLLSKITVRLDPPSIADATVKVVQAFDRQLDECTVFDRLLSSDRFPRLQSIIFDVPPSLQPQLIRSLNQSMPLLTARKVLYL</sequence>
<dbReference type="OrthoDB" id="2724825at2759"/>
<protein>
    <recommendedName>
        <fullName evidence="3">F-box domain-containing protein</fullName>
    </recommendedName>
</protein>
<dbReference type="Proteomes" id="UP000053257">
    <property type="component" value="Unassembled WGS sequence"/>
</dbReference>
<keyword evidence="2" id="KW-1185">Reference proteome</keyword>
<proteinExistence type="predicted"/>
<evidence type="ECO:0008006" key="3">
    <source>
        <dbReference type="Google" id="ProtNLM"/>
    </source>
</evidence>
<reference evidence="1 2" key="1">
    <citation type="journal article" date="2014" name="PLoS Genet.">
        <title>Analysis of the Phlebiopsis gigantea genome, transcriptome and secretome provides insight into its pioneer colonization strategies of wood.</title>
        <authorList>
            <person name="Hori C."/>
            <person name="Ishida T."/>
            <person name="Igarashi K."/>
            <person name="Samejima M."/>
            <person name="Suzuki H."/>
            <person name="Master E."/>
            <person name="Ferreira P."/>
            <person name="Ruiz-Duenas F.J."/>
            <person name="Held B."/>
            <person name="Canessa P."/>
            <person name="Larrondo L.F."/>
            <person name="Schmoll M."/>
            <person name="Druzhinina I.S."/>
            <person name="Kubicek C.P."/>
            <person name="Gaskell J.A."/>
            <person name="Kersten P."/>
            <person name="St John F."/>
            <person name="Glasner J."/>
            <person name="Sabat G."/>
            <person name="Splinter BonDurant S."/>
            <person name="Syed K."/>
            <person name="Yadav J."/>
            <person name="Mgbeahuruike A.C."/>
            <person name="Kovalchuk A."/>
            <person name="Asiegbu F.O."/>
            <person name="Lackner G."/>
            <person name="Hoffmeister D."/>
            <person name="Rencoret J."/>
            <person name="Gutierrez A."/>
            <person name="Sun H."/>
            <person name="Lindquist E."/>
            <person name="Barry K."/>
            <person name="Riley R."/>
            <person name="Grigoriev I.V."/>
            <person name="Henrissat B."/>
            <person name="Kues U."/>
            <person name="Berka R.M."/>
            <person name="Martinez A.T."/>
            <person name="Covert S.F."/>
            <person name="Blanchette R.A."/>
            <person name="Cullen D."/>
        </authorList>
    </citation>
    <scope>NUCLEOTIDE SEQUENCE [LARGE SCALE GENOMIC DNA]</scope>
    <source>
        <strain evidence="1 2">11061_1 CR5-6</strain>
    </source>
</reference>
<evidence type="ECO:0000313" key="2">
    <source>
        <dbReference type="Proteomes" id="UP000053257"/>
    </source>
</evidence>
<evidence type="ECO:0000313" key="1">
    <source>
        <dbReference type="EMBL" id="KIP02255.1"/>
    </source>
</evidence>
<organism evidence="1 2">
    <name type="scientific">Phlebiopsis gigantea (strain 11061_1 CR5-6)</name>
    <name type="common">White-rot fungus</name>
    <name type="synonym">Peniophora gigantea</name>
    <dbReference type="NCBI Taxonomy" id="745531"/>
    <lineage>
        <taxon>Eukaryota</taxon>
        <taxon>Fungi</taxon>
        <taxon>Dikarya</taxon>
        <taxon>Basidiomycota</taxon>
        <taxon>Agaricomycotina</taxon>
        <taxon>Agaricomycetes</taxon>
        <taxon>Polyporales</taxon>
        <taxon>Phanerochaetaceae</taxon>
        <taxon>Phlebiopsis</taxon>
    </lineage>
</organism>
<dbReference type="EMBL" id="KN840689">
    <property type="protein sequence ID" value="KIP02255.1"/>
    <property type="molecule type" value="Genomic_DNA"/>
</dbReference>